<keyword evidence="2" id="KW-1185">Reference proteome</keyword>
<organism evidence="1 2">
    <name type="scientific">Populus alba</name>
    <name type="common">White poplar</name>
    <dbReference type="NCBI Taxonomy" id="43335"/>
    <lineage>
        <taxon>Eukaryota</taxon>
        <taxon>Viridiplantae</taxon>
        <taxon>Streptophyta</taxon>
        <taxon>Embryophyta</taxon>
        <taxon>Tracheophyta</taxon>
        <taxon>Spermatophyta</taxon>
        <taxon>Magnoliopsida</taxon>
        <taxon>eudicotyledons</taxon>
        <taxon>Gunneridae</taxon>
        <taxon>Pentapetalae</taxon>
        <taxon>rosids</taxon>
        <taxon>fabids</taxon>
        <taxon>Malpighiales</taxon>
        <taxon>Salicaceae</taxon>
        <taxon>Saliceae</taxon>
        <taxon>Populus</taxon>
    </lineage>
</organism>
<dbReference type="Proteomes" id="UP000309997">
    <property type="component" value="Unassembled WGS sequence"/>
</dbReference>
<reference evidence="1 2" key="1">
    <citation type="journal article" date="2024" name="Plant Biotechnol. J.">
        <title>Genome and CRISPR/Cas9 system of a widespread forest tree (Populus alba) in the world.</title>
        <authorList>
            <person name="Liu Y.J."/>
            <person name="Jiang P.F."/>
            <person name="Han X.M."/>
            <person name="Li X.Y."/>
            <person name="Wang H.M."/>
            <person name="Wang Y.J."/>
            <person name="Wang X.X."/>
            <person name="Zeng Q.Y."/>
        </authorList>
    </citation>
    <scope>NUCLEOTIDE SEQUENCE [LARGE SCALE GENOMIC DNA]</scope>
    <source>
        <strain evidence="2">cv. PAL-ZL1</strain>
    </source>
</reference>
<name>A0ACC4BEL3_POPAL</name>
<sequence>MHDFCFTIPYGLVIVIGGVIGYLRKGSVASLGGGVGTGLVLIFAGYLSLKAFSKGKNSFLGLAIETVCAAALTFVMGQRYMQTSKIMPAGIVAGIRSIALTIVFSCSVLMTVFYLYKIATGGNHIPAKAE</sequence>
<accession>A0ACC4BEL3</accession>
<evidence type="ECO:0000313" key="2">
    <source>
        <dbReference type="Proteomes" id="UP000309997"/>
    </source>
</evidence>
<evidence type="ECO:0000313" key="1">
    <source>
        <dbReference type="EMBL" id="KAL3576826.1"/>
    </source>
</evidence>
<proteinExistence type="predicted"/>
<protein>
    <submittedName>
        <fullName evidence="1">Uncharacterized protein</fullName>
    </submittedName>
</protein>
<comment type="caution">
    <text evidence="1">The sequence shown here is derived from an EMBL/GenBank/DDBJ whole genome shotgun (WGS) entry which is preliminary data.</text>
</comment>
<gene>
    <name evidence="1" type="ORF">D5086_022109</name>
</gene>
<dbReference type="EMBL" id="RCHU02000011">
    <property type="protein sequence ID" value="KAL3576826.1"/>
    <property type="molecule type" value="Genomic_DNA"/>
</dbReference>